<dbReference type="PANTHER" id="PTHR30098:SF2">
    <property type="entry name" value="LEUCYL_PHENYLALANYL-TRNA--PROTEIN TRANSFERASE"/>
    <property type="match status" value="1"/>
</dbReference>
<dbReference type="EC" id="2.3.2.6" evidence="4"/>
<comment type="catalytic activity">
    <reaction evidence="4">
        <text>N-terminal L-arginyl-[protein] + L-leucyl-tRNA(Leu) = N-terminal L-leucyl-L-arginyl-[protein] + tRNA(Leu) + H(+)</text>
        <dbReference type="Rhea" id="RHEA:50416"/>
        <dbReference type="Rhea" id="RHEA-COMP:9613"/>
        <dbReference type="Rhea" id="RHEA-COMP:9622"/>
        <dbReference type="Rhea" id="RHEA-COMP:12672"/>
        <dbReference type="Rhea" id="RHEA-COMP:12673"/>
        <dbReference type="ChEBI" id="CHEBI:15378"/>
        <dbReference type="ChEBI" id="CHEBI:64719"/>
        <dbReference type="ChEBI" id="CHEBI:78442"/>
        <dbReference type="ChEBI" id="CHEBI:78494"/>
        <dbReference type="ChEBI" id="CHEBI:133044"/>
        <dbReference type="EC" id="2.3.2.6"/>
    </reaction>
</comment>
<dbReference type="Gene3D" id="3.30.70.3550">
    <property type="entry name" value="Leucyl/phenylalanyl-tRNA-protein transferase, N-terminal domain"/>
    <property type="match status" value="1"/>
</dbReference>
<protein>
    <recommendedName>
        <fullName evidence="4">Leucyl/phenylalanyl-tRNA--protein transferase</fullName>
        <ecNumber evidence="4">2.3.2.6</ecNumber>
    </recommendedName>
    <alternativeName>
        <fullName evidence="4">L/F-transferase</fullName>
    </alternativeName>
    <alternativeName>
        <fullName evidence="4">Leucyltransferase</fullName>
    </alternativeName>
    <alternativeName>
        <fullName evidence="4">Phenyalanyltransferase</fullName>
    </alternativeName>
</protein>
<comment type="subcellular location">
    <subcellularLocation>
        <location evidence="4">Cytoplasm</location>
    </subcellularLocation>
</comment>
<dbReference type="Proteomes" id="UP001596215">
    <property type="component" value="Unassembled WGS sequence"/>
</dbReference>
<dbReference type="RefSeq" id="WP_343877657.1">
    <property type="nucleotide sequence ID" value="NZ_BAAAFW010000060.1"/>
</dbReference>
<dbReference type="InterPro" id="IPR042221">
    <property type="entry name" value="Leu/Phe-tRNA_Trfase_N"/>
</dbReference>
<sequence>MTFHLPQLQQNSLLFPAPSTALREPEGLLAFGGDLSPQRMQSAYRQGIFPWFSEHDPILWWSPDPRAVLYPEEFHLSRSMRRFHRHSPYRVTVDQDFEGVIRGCATGRTDGCWITDDVISAWLTLFSLGVAHSVEVWSGQQLAGGLYGLASGQLFCAESMFSRAENASKTALMLFCPHFLAHGGRLIDCQILNPHTASLGARQIPRRDYLQMIEQLQKCSLSAGCWYPDELI</sequence>
<evidence type="ECO:0000256" key="3">
    <source>
        <dbReference type="ARBA" id="ARBA00023315"/>
    </source>
</evidence>
<name>A0ABW1VNJ7_9GAMM</name>
<evidence type="ECO:0000256" key="4">
    <source>
        <dbReference type="HAMAP-Rule" id="MF_00688"/>
    </source>
</evidence>
<reference evidence="6" key="1">
    <citation type="journal article" date="2019" name="Int. J. Syst. Evol. Microbiol.">
        <title>The Global Catalogue of Microorganisms (GCM) 10K type strain sequencing project: providing services to taxonomists for standard genome sequencing and annotation.</title>
        <authorList>
            <consortium name="The Broad Institute Genomics Platform"/>
            <consortium name="The Broad Institute Genome Sequencing Center for Infectious Disease"/>
            <person name="Wu L."/>
            <person name="Ma J."/>
        </authorList>
    </citation>
    <scope>NUCLEOTIDE SEQUENCE [LARGE SCALE GENOMIC DNA]</scope>
    <source>
        <strain evidence="6">CGMCC 4.1530</strain>
    </source>
</reference>
<dbReference type="Pfam" id="PF03588">
    <property type="entry name" value="Leu_Phe_trans"/>
    <property type="match status" value="1"/>
</dbReference>
<organism evidence="5 6">
    <name type="scientific">Tatumella punctata</name>
    <dbReference type="NCBI Taxonomy" id="399969"/>
    <lineage>
        <taxon>Bacteria</taxon>
        <taxon>Pseudomonadati</taxon>
        <taxon>Pseudomonadota</taxon>
        <taxon>Gammaproteobacteria</taxon>
        <taxon>Enterobacterales</taxon>
        <taxon>Erwiniaceae</taxon>
        <taxon>Tatumella</taxon>
    </lineage>
</organism>
<comment type="catalytic activity">
    <reaction evidence="4">
        <text>L-phenylalanyl-tRNA(Phe) + an N-terminal L-alpha-aminoacyl-[protein] = an N-terminal L-phenylalanyl-L-alpha-aminoacyl-[protein] + tRNA(Phe)</text>
        <dbReference type="Rhea" id="RHEA:43632"/>
        <dbReference type="Rhea" id="RHEA-COMP:9668"/>
        <dbReference type="Rhea" id="RHEA-COMP:9699"/>
        <dbReference type="Rhea" id="RHEA-COMP:10636"/>
        <dbReference type="Rhea" id="RHEA-COMP:10637"/>
        <dbReference type="ChEBI" id="CHEBI:78442"/>
        <dbReference type="ChEBI" id="CHEBI:78531"/>
        <dbReference type="ChEBI" id="CHEBI:78597"/>
        <dbReference type="ChEBI" id="CHEBI:83561"/>
        <dbReference type="EC" id="2.3.2.6"/>
    </reaction>
</comment>
<dbReference type="PANTHER" id="PTHR30098">
    <property type="entry name" value="LEUCYL/PHENYLALANYL-TRNA--PROTEIN TRANSFERASE"/>
    <property type="match status" value="1"/>
</dbReference>
<dbReference type="GO" id="GO:0008914">
    <property type="term" value="F:leucyl-tRNA--protein transferase activity"/>
    <property type="evidence" value="ECO:0007669"/>
    <property type="project" value="UniProtKB-EC"/>
</dbReference>
<dbReference type="InterPro" id="IPR016181">
    <property type="entry name" value="Acyl_CoA_acyltransferase"/>
</dbReference>
<comment type="caution">
    <text evidence="5">The sequence shown here is derived from an EMBL/GenBank/DDBJ whole genome shotgun (WGS) entry which is preliminary data.</text>
</comment>
<comment type="catalytic activity">
    <reaction evidence="4">
        <text>N-terminal L-lysyl-[protein] + L-leucyl-tRNA(Leu) = N-terminal L-leucyl-L-lysyl-[protein] + tRNA(Leu) + H(+)</text>
        <dbReference type="Rhea" id="RHEA:12340"/>
        <dbReference type="Rhea" id="RHEA-COMP:9613"/>
        <dbReference type="Rhea" id="RHEA-COMP:9622"/>
        <dbReference type="Rhea" id="RHEA-COMP:12670"/>
        <dbReference type="Rhea" id="RHEA-COMP:12671"/>
        <dbReference type="ChEBI" id="CHEBI:15378"/>
        <dbReference type="ChEBI" id="CHEBI:65249"/>
        <dbReference type="ChEBI" id="CHEBI:78442"/>
        <dbReference type="ChEBI" id="CHEBI:78494"/>
        <dbReference type="ChEBI" id="CHEBI:133043"/>
        <dbReference type="EC" id="2.3.2.6"/>
    </reaction>
</comment>
<dbReference type="NCBIfam" id="TIGR00667">
    <property type="entry name" value="aat"/>
    <property type="match status" value="1"/>
</dbReference>
<dbReference type="Gene3D" id="3.40.630.70">
    <property type="entry name" value="Leucyl/phenylalanyl-tRNA-protein transferase, C-terminal domain"/>
    <property type="match status" value="1"/>
</dbReference>
<dbReference type="InterPro" id="IPR004616">
    <property type="entry name" value="Leu/Phe-tRNA_Trfase"/>
</dbReference>
<keyword evidence="1 4" id="KW-0963">Cytoplasm</keyword>
<dbReference type="SUPFAM" id="SSF55729">
    <property type="entry name" value="Acyl-CoA N-acyltransferases (Nat)"/>
    <property type="match status" value="1"/>
</dbReference>
<evidence type="ECO:0000313" key="5">
    <source>
        <dbReference type="EMBL" id="MFC6362096.1"/>
    </source>
</evidence>
<keyword evidence="2 4" id="KW-0808">Transferase</keyword>
<evidence type="ECO:0000256" key="2">
    <source>
        <dbReference type="ARBA" id="ARBA00022679"/>
    </source>
</evidence>
<comment type="function">
    <text evidence="4">Functions in the N-end rule pathway of protein degradation where it conjugates Leu, Phe and, less efficiently, Met from aminoacyl-tRNAs to the N-termini of proteins containing an N-terminal arginine or lysine.</text>
</comment>
<dbReference type="EMBL" id="JBHSUC010000008">
    <property type="protein sequence ID" value="MFC6362096.1"/>
    <property type="molecule type" value="Genomic_DNA"/>
</dbReference>
<keyword evidence="3 4" id="KW-0012">Acyltransferase</keyword>
<gene>
    <name evidence="4 5" type="primary">aat</name>
    <name evidence="5" type="ORF">ACFP73_08285</name>
</gene>
<evidence type="ECO:0000313" key="6">
    <source>
        <dbReference type="Proteomes" id="UP001596215"/>
    </source>
</evidence>
<dbReference type="HAMAP" id="MF_00688">
    <property type="entry name" value="Leu_Phe_trans"/>
    <property type="match status" value="1"/>
</dbReference>
<dbReference type="InterPro" id="IPR042203">
    <property type="entry name" value="Leu/Phe-tRNA_Trfase_C"/>
</dbReference>
<accession>A0ABW1VNJ7</accession>
<comment type="similarity">
    <text evidence="4">Belongs to the L/F-transferase family.</text>
</comment>
<keyword evidence="6" id="KW-1185">Reference proteome</keyword>
<proteinExistence type="inferred from homology"/>
<evidence type="ECO:0000256" key="1">
    <source>
        <dbReference type="ARBA" id="ARBA00022490"/>
    </source>
</evidence>